<evidence type="ECO:0008006" key="11">
    <source>
        <dbReference type="Google" id="ProtNLM"/>
    </source>
</evidence>
<dbReference type="EMBL" id="CAUJNA010002065">
    <property type="protein sequence ID" value="CAJ1390386.1"/>
    <property type="molecule type" value="Genomic_DNA"/>
</dbReference>
<evidence type="ECO:0000256" key="5">
    <source>
        <dbReference type="ARBA" id="ARBA00022989"/>
    </source>
</evidence>
<reference evidence="9" key="1">
    <citation type="submission" date="2023-08" db="EMBL/GenBank/DDBJ databases">
        <authorList>
            <person name="Chen Y."/>
            <person name="Shah S."/>
            <person name="Dougan E. K."/>
            <person name="Thang M."/>
            <person name="Chan C."/>
        </authorList>
    </citation>
    <scope>NUCLEOTIDE SEQUENCE</scope>
</reference>
<keyword evidence="6 8" id="KW-0472">Membrane</keyword>
<evidence type="ECO:0000256" key="4">
    <source>
        <dbReference type="ARBA" id="ARBA00022692"/>
    </source>
</evidence>
<dbReference type="InterPro" id="IPR050321">
    <property type="entry name" value="Glycosyltr_2/OpgH_subfam"/>
</dbReference>
<dbReference type="SUPFAM" id="SSF53448">
    <property type="entry name" value="Nucleotide-diphospho-sugar transferases"/>
    <property type="match status" value="1"/>
</dbReference>
<evidence type="ECO:0000313" key="9">
    <source>
        <dbReference type="EMBL" id="CAJ1390386.1"/>
    </source>
</evidence>
<feature type="transmembrane region" description="Helical" evidence="8">
    <location>
        <begin position="368"/>
        <end position="392"/>
    </location>
</feature>
<sequence>SFSRGTPLERSVQSVSIVFPYLVELMFWRLLITLVLASAECRTYEESCYGGVALLQSSAKEVRSSGQALKKNQAPWSDFGGLIRWTDVDNLVQRIDPAPATTTSSSLLVRVLVSTAVLVVSASLLAPFLFLLLAAGGTIAQALGWPLSSGKSNVASAAKVPDSTATVGLLPPRAKVSWPWLVTSICLVDVLLNVVFILLLLRRQEGVLESPHALLSLVMETLVGSMFFLLFARWDDQRHIITAWQVLQSIRFFLIRRTIYLNPGVFIVSMLLLLLVSSVGVVAELFVDNEVRVPPYEPKKMDFDRPAFGWLGPYADWVQSKYLRWLITAFFCVADQMVWACFLYMCTSRPEEDMEQVSDDTFKQLVRAAMLLQMVALFPFCFTHLHATYVLVKQWCDQETLLRAYRTGPYDVPMLEDELTRESVLKTRLQTHKCRSITVVVPAYMPNEEDIVLECLDAYRREEAKYPGIMRVMLVWNSPQEHTWIEQQLEELQESWPAFSVHRNHMSTSKCDNLNMAISLLETDFALFNDVDTMVSAASMCRASLHLFEENHSAVQSYLVHCWEDFSGIQEAGCFPFGAVVTGHDGVLPSLNESVYGHMQLPFCNGRGSFWRSDAIKMIGFDHRTIAEDHDAMFRAKAYYGFTGVSDINILCQEREPPDFGNVISQRTRWMNGQMQKLRALSWAVRSQHMSPFLKIYLVYMEWISRPFQGFPFILAQWAGIWVMKARATEVNPLIAVNIFEVEVKWPVFALVIYVIPLASRYAASLLASRYRPRWLGWIMSSLLVPLIYNPVRETLVRFRMLHDFLWSSKLEFVCTTRDKTPSHSPSMSPSSSFFRGPSSAKLGEQSD</sequence>
<feature type="non-terminal residue" evidence="9">
    <location>
        <position position="848"/>
    </location>
</feature>
<dbReference type="InterPro" id="IPR029044">
    <property type="entry name" value="Nucleotide-diphossugar_trans"/>
</dbReference>
<keyword evidence="10" id="KW-1185">Reference proteome</keyword>
<evidence type="ECO:0000256" key="8">
    <source>
        <dbReference type="SAM" id="Phobius"/>
    </source>
</evidence>
<evidence type="ECO:0000256" key="2">
    <source>
        <dbReference type="ARBA" id="ARBA00022676"/>
    </source>
</evidence>
<evidence type="ECO:0000313" key="10">
    <source>
        <dbReference type="Proteomes" id="UP001178507"/>
    </source>
</evidence>
<dbReference type="Proteomes" id="UP001178507">
    <property type="component" value="Unassembled WGS sequence"/>
</dbReference>
<keyword evidence="3" id="KW-0808">Transferase</keyword>
<dbReference type="Gene3D" id="3.90.550.10">
    <property type="entry name" value="Spore Coat Polysaccharide Biosynthesis Protein SpsA, Chain A"/>
    <property type="match status" value="1"/>
</dbReference>
<feature type="transmembrane region" description="Helical" evidence="8">
    <location>
        <begin position="746"/>
        <end position="763"/>
    </location>
</feature>
<dbReference type="AlphaFoldDB" id="A0AA36IN40"/>
<feature type="compositionally biased region" description="Low complexity" evidence="7">
    <location>
        <begin position="823"/>
        <end position="840"/>
    </location>
</feature>
<evidence type="ECO:0000256" key="6">
    <source>
        <dbReference type="ARBA" id="ARBA00023136"/>
    </source>
</evidence>
<organism evidence="9 10">
    <name type="scientific">Effrenium voratum</name>
    <dbReference type="NCBI Taxonomy" id="2562239"/>
    <lineage>
        <taxon>Eukaryota</taxon>
        <taxon>Sar</taxon>
        <taxon>Alveolata</taxon>
        <taxon>Dinophyceae</taxon>
        <taxon>Suessiales</taxon>
        <taxon>Symbiodiniaceae</taxon>
        <taxon>Effrenium</taxon>
    </lineage>
</organism>
<dbReference type="GO" id="GO:0016758">
    <property type="term" value="F:hexosyltransferase activity"/>
    <property type="evidence" value="ECO:0007669"/>
    <property type="project" value="TreeGrafter"/>
</dbReference>
<name>A0AA36IN40_9DINO</name>
<evidence type="ECO:0000256" key="1">
    <source>
        <dbReference type="ARBA" id="ARBA00004141"/>
    </source>
</evidence>
<feature type="transmembrane region" description="Helical" evidence="8">
    <location>
        <begin position="111"/>
        <end position="135"/>
    </location>
</feature>
<evidence type="ECO:0000256" key="7">
    <source>
        <dbReference type="SAM" id="MobiDB-lite"/>
    </source>
</evidence>
<dbReference type="Pfam" id="PF13641">
    <property type="entry name" value="Glyco_tranf_2_3"/>
    <property type="match status" value="1"/>
</dbReference>
<dbReference type="GO" id="GO:0005886">
    <property type="term" value="C:plasma membrane"/>
    <property type="evidence" value="ECO:0007669"/>
    <property type="project" value="TreeGrafter"/>
</dbReference>
<feature type="transmembrane region" description="Helical" evidence="8">
    <location>
        <begin position="178"/>
        <end position="201"/>
    </location>
</feature>
<protein>
    <recommendedName>
        <fullName evidence="11">Glycosyltransferase 2-like domain-containing protein</fullName>
    </recommendedName>
</protein>
<feature type="transmembrane region" description="Helical" evidence="8">
    <location>
        <begin position="266"/>
        <end position="287"/>
    </location>
</feature>
<evidence type="ECO:0000256" key="3">
    <source>
        <dbReference type="ARBA" id="ARBA00022679"/>
    </source>
</evidence>
<accession>A0AA36IN40</accession>
<dbReference type="PANTHER" id="PTHR43867">
    <property type="entry name" value="CELLULOSE SYNTHASE CATALYTIC SUBUNIT A [UDP-FORMING]"/>
    <property type="match status" value="1"/>
</dbReference>
<comment type="subcellular location">
    <subcellularLocation>
        <location evidence="1">Membrane</location>
        <topology evidence="1">Multi-pass membrane protein</topology>
    </subcellularLocation>
</comment>
<proteinExistence type="predicted"/>
<comment type="caution">
    <text evidence="9">The sequence shown here is derived from an EMBL/GenBank/DDBJ whole genome shotgun (WGS) entry which is preliminary data.</text>
</comment>
<keyword evidence="2" id="KW-0328">Glycosyltransferase</keyword>
<feature type="transmembrane region" description="Helical" evidence="8">
    <location>
        <begin position="322"/>
        <end position="347"/>
    </location>
</feature>
<feature type="transmembrane region" description="Helical" evidence="8">
    <location>
        <begin position="775"/>
        <end position="792"/>
    </location>
</feature>
<keyword evidence="4 8" id="KW-0812">Transmembrane</keyword>
<dbReference type="PANTHER" id="PTHR43867:SF2">
    <property type="entry name" value="CELLULOSE SYNTHASE CATALYTIC SUBUNIT A [UDP-FORMING]"/>
    <property type="match status" value="1"/>
</dbReference>
<gene>
    <name evidence="9" type="ORF">EVOR1521_LOCUS15829</name>
</gene>
<feature type="region of interest" description="Disordered" evidence="7">
    <location>
        <begin position="822"/>
        <end position="848"/>
    </location>
</feature>
<feature type="transmembrane region" description="Helical" evidence="8">
    <location>
        <begin position="17"/>
        <end position="37"/>
    </location>
</feature>
<keyword evidence="5 8" id="KW-1133">Transmembrane helix</keyword>